<proteinExistence type="predicted"/>
<dbReference type="InterPro" id="IPR037523">
    <property type="entry name" value="VOC_core"/>
</dbReference>
<evidence type="ECO:0000313" key="3">
    <source>
        <dbReference type="EMBL" id="CAA9546667.1"/>
    </source>
</evidence>
<sequence length="127" mass="13097">EVAARFYSALLGLPGGGPHEAPEHDIRAILLDAGDSHIEIFAPLSAGGPLAQTLAKRGPGLHHVAYEVADIAAALAACRAAGVQLIDETPRPGLHTGWLVAFLHPRSCGGVLTELVQTSAPWQGTGL</sequence>
<dbReference type="Gene3D" id="3.10.180.10">
    <property type="entry name" value="2,3-Dihydroxybiphenyl 1,2-Dioxygenase, domain 1"/>
    <property type="match status" value="1"/>
</dbReference>
<gene>
    <name evidence="3" type="ORF">AVDCRST_MAG88-462</name>
</gene>
<dbReference type="InterPro" id="IPR051785">
    <property type="entry name" value="MMCE/EMCE_epimerase"/>
</dbReference>
<dbReference type="GO" id="GO:0046491">
    <property type="term" value="P:L-methylmalonyl-CoA metabolic process"/>
    <property type="evidence" value="ECO:0007669"/>
    <property type="project" value="TreeGrafter"/>
</dbReference>
<protein>
    <submittedName>
        <fullName evidence="3">Methylmalonyl-CoA epimerase</fullName>
        <ecNumber evidence="3">5.1.99.1</ecNumber>
    </submittedName>
</protein>
<dbReference type="PANTHER" id="PTHR43048:SF3">
    <property type="entry name" value="METHYLMALONYL-COA EPIMERASE, MITOCHONDRIAL"/>
    <property type="match status" value="1"/>
</dbReference>
<reference evidence="3" key="1">
    <citation type="submission" date="2020-02" db="EMBL/GenBank/DDBJ databases">
        <authorList>
            <person name="Meier V. D."/>
        </authorList>
    </citation>
    <scope>NUCLEOTIDE SEQUENCE</scope>
    <source>
        <strain evidence="3">AVDCRST_MAG88</strain>
    </source>
</reference>
<feature type="domain" description="VOC" evidence="2">
    <location>
        <begin position="1"/>
        <end position="118"/>
    </location>
</feature>
<keyword evidence="1" id="KW-0479">Metal-binding</keyword>
<dbReference type="GO" id="GO:0046872">
    <property type="term" value="F:metal ion binding"/>
    <property type="evidence" value="ECO:0007669"/>
    <property type="project" value="UniProtKB-KW"/>
</dbReference>
<organism evidence="3">
    <name type="scientific">uncultured Thermomicrobiales bacterium</name>
    <dbReference type="NCBI Taxonomy" id="1645740"/>
    <lineage>
        <taxon>Bacteria</taxon>
        <taxon>Pseudomonadati</taxon>
        <taxon>Thermomicrobiota</taxon>
        <taxon>Thermomicrobia</taxon>
        <taxon>Thermomicrobiales</taxon>
        <taxon>environmental samples</taxon>
    </lineage>
</organism>
<dbReference type="GO" id="GO:0004493">
    <property type="term" value="F:methylmalonyl-CoA epimerase activity"/>
    <property type="evidence" value="ECO:0007669"/>
    <property type="project" value="UniProtKB-EC"/>
</dbReference>
<dbReference type="SUPFAM" id="SSF54593">
    <property type="entry name" value="Glyoxalase/Bleomycin resistance protein/Dihydroxybiphenyl dioxygenase"/>
    <property type="match status" value="1"/>
</dbReference>
<dbReference type="InterPro" id="IPR029068">
    <property type="entry name" value="Glyas_Bleomycin-R_OHBP_Dase"/>
</dbReference>
<dbReference type="PROSITE" id="PS51819">
    <property type="entry name" value="VOC"/>
    <property type="match status" value="1"/>
</dbReference>
<evidence type="ECO:0000259" key="2">
    <source>
        <dbReference type="PROSITE" id="PS51819"/>
    </source>
</evidence>
<dbReference type="PANTHER" id="PTHR43048">
    <property type="entry name" value="METHYLMALONYL-COA EPIMERASE"/>
    <property type="match status" value="1"/>
</dbReference>
<name>A0A6J4UC14_9BACT</name>
<accession>A0A6J4UC14</accession>
<keyword evidence="3" id="KW-0413">Isomerase</keyword>
<dbReference type="Pfam" id="PF13669">
    <property type="entry name" value="Glyoxalase_4"/>
    <property type="match status" value="1"/>
</dbReference>
<feature type="non-terminal residue" evidence="3">
    <location>
        <position position="1"/>
    </location>
</feature>
<evidence type="ECO:0000256" key="1">
    <source>
        <dbReference type="ARBA" id="ARBA00022723"/>
    </source>
</evidence>
<dbReference type="EMBL" id="CADCWM010000152">
    <property type="protein sequence ID" value="CAA9546667.1"/>
    <property type="molecule type" value="Genomic_DNA"/>
</dbReference>
<dbReference type="EC" id="5.1.99.1" evidence="3"/>
<dbReference type="AlphaFoldDB" id="A0A6J4UC14"/>